<proteinExistence type="inferred from homology"/>
<evidence type="ECO:0000256" key="1">
    <source>
        <dbReference type="ARBA" id="ARBA00011046"/>
    </source>
</evidence>
<dbReference type="PIRSF" id="PIRSF019455">
    <property type="entry name" value="CopR_AtkY"/>
    <property type="match status" value="1"/>
</dbReference>
<dbReference type="EMBL" id="AVCH01000060">
    <property type="protein sequence ID" value="KFN51605.1"/>
    <property type="molecule type" value="Genomic_DNA"/>
</dbReference>
<dbReference type="InterPro" id="IPR005650">
    <property type="entry name" value="BlaI_family"/>
</dbReference>
<keyword evidence="3" id="KW-0238">DNA-binding</keyword>
<dbReference type="InterPro" id="IPR036388">
    <property type="entry name" value="WH-like_DNA-bd_sf"/>
</dbReference>
<reference evidence="5 6" key="1">
    <citation type="submission" date="2013-09" db="EMBL/GenBank/DDBJ databases">
        <title>Genome sequencing of Arenimonas malthae.</title>
        <authorList>
            <person name="Chen F."/>
            <person name="Wang G."/>
        </authorList>
    </citation>
    <scope>NUCLEOTIDE SEQUENCE [LARGE SCALE GENOMIC DNA]</scope>
    <source>
        <strain evidence="5 6">CC-JY-1</strain>
    </source>
</reference>
<dbReference type="SUPFAM" id="SSF46785">
    <property type="entry name" value="Winged helix' DNA-binding domain"/>
    <property type="match status" value="1"/>
</dbReference>
<sequence length="127" mass="14029">MAMARISISEAESEVMQALWAAGEATAEDLIAAVAGPQGWAEGTVRTLINRLLTKGAISAEREGRRYRYRPLLQRADWMADASTGVVDRLFGGRIAPLVAHFSEQRKLTRADIDELRKLIEGFDDGR</sequence>
<evidence type="ECO:0000256" key="4">
    <source>
        <dbReference type="ARBA" id="ARBA00023163"/>
    </source>
</evidence>
<dbReference type="Gene3D" id="1.10.10.10">
    <property type="entry name" value="Winged helix-like DNA-binding domain superfamily/Winged helix DNA-binding domain"/>
    <property type="match status" value="1"/>
</dbReference>
<dbReference type="AlphaFoldDB" id="A0A091C4N4"/>
<dbReference type="Gene3D" id="1.10.4040.10">
    <property type="entry name" value="Penicillinase repressor domain"/>
    <property type="match status" value="1"/>
</dbReference>
<dbReference type="InterPro" id="IPR036390">
    <property type="entry name" value="WH_DNA-bd_sf"/>
</dbReference>
<dbReference type="eggNOG" id="COG3682">
    <property type="taxonomic scope" value="Bacteria"/>
</dbReference>
<evidence type="ECO:0000256" key="3">
    <source>
        <dbReference type="ARBA" id="ARBA00023125"/>
    </source>
</evidence>
<dbReference type="GO" id="GO:0045892">
    <property type="term" value="P:negative regulation of DNA-templated transcription"/>
    <property type="evidence" value="ECO:0007669"/>
    <property type="project" value="InterPro"/>
</dbReference>
<comment type="similarity">
    <text evidence="1">Belongs to the BlaI transcriptional regulatory family.</text>
</comment>
<organism evidence="5 6">
    <name type="scientific">Arenimonas malthae CC-JY-1</name>
    <dbReference type="NCBI Taxonomy" id="1384054"/>
    <lineage>
        <taxon>Bacteria</taxon>
        <taxon>Pseudomonadati</taxon>
        <taxon>Pseudomonadota</taxon>
        <taxon>Gammaproteobacteria</taxon>
        <taxon>Lysobacterales</taxon>
        <taxon>Lysobacteraceae</taxon>
        <taxon>Arenimonas</taxon>
    </lineage>
</organism>
<dbReference type="Pfam" id="PF03965">
    <property type="entry name" value="Penicillinase_R"/>
    <property type="match status" value="1"/>
</dbReference>
<gene>
    <name evidence="5" type="ORF">N790_14620</name>
</gene>
<dbReference type="STRING" id="1384054.N790_14620"/>
<dbReference type="GO" id="GO:0003677">
    <property type="term" value="F:DNA binding"/>
    <property type="evidence" value="ECO:0007669"/>
    <property type="project" value="UniProtKB-KW"/>
</dbReference>
<comment type="caution">
    <text evidence="5">The sequence shown here is derived from an EMBL/GenBank/DDBJ whole genome shotgun (WGS) entry which is preliminary data.</text>
</comment>
<evidence type="ECO:0000313" key="5">
    <source>
        <dbReference type="EMBL" id="KFN51605.1"/>
    </source>
</evidence>
<dbReference type="PATRIC" id="fig|1384054.3.peg.732"/>
<dbReference type="Proteomes" id="UP000029392">
    <property type="component" value="Unassembled WGS sequence"/>
</dbReference>
<protein>
    <submittedName>
        <fullName evidence="5">Uncharacterized protein</fullName>
    </submittedName>
</protein>
<accession>A0A091C4N4</accession>
<keyword evidence="4" id="KW-0804">Transcription</keyword>
<keyword evidence="2" id="KW-0805">Transcription regulation</keyword>
<keyword evidence="6" id="KW-1185">Reference proteome</keyword>
<evidence type="ECO:0000256" key="2">
    <source>
        <dbReference type="ARBA" id="ARBA00023015"/>
    </source>
</evidence>
<name>A0A091C4N4_9GAMM</name>
<evidence type="ECO:0000313" key="6">
    <source>
        <dbReference type="Proteomes" id="UP000029392"/>
    </source>
</evidence>